<dbReference type="GO" id="GO:0016787">
    <property type="term" value="F:hydrolase activity"/>
    <property type="evidence" value="ECO:0007669"/>
    <property type="project" value="UniProtKB-KW"/>
</dbReference>
<feature type="domain" description="CobW C-terminal" evidence="7">
    <location>
        <begin position="219"/>
        <end position="310"/>
    </location>
</feature>
<dbReference type="GO" id="GO:0005737">
    <property type="term" value="C:cytoplasm"/>
    <property type="evidence" value="ECO:0007669"/>
    <property type="project" value="TreeGrafter"/>
</dbReference>
<dbReference type="Pfam" id="PF02492">
    <property type="entry name" value="cobW"/>
    <property type="match status" value="1"/>
</dbReference>
<dbReference type="Proteomes" id="UP000324927">
    <property type="component" value="Unassembled WGS sequence"/>
</dbReference>
<comment type="function">
    <text evidence="5">Zinc chaperone that directly transfers zinc cofactor to target proteins, thereby activating them. Zinc is transferred from the CXCC motif in the GTPase domain to the zinc binding site in target proteins in a process requiring GTP hydrolysis.</text>
</comment>
<evidence type="ECO:0000256" key="2">
    <source>
        <dbReference type="ARBA" id="ARBA00022801"/>
    </source>
</evidence>
<proteinExistence type="inferred from homology"/>
<dbReference type="InterPro" id="IPR003495">
    <property type="entry name" value="CobW/HypB/UreG_nucleotide-bd"/>
</dbReference>
<dbReference type="SMART" id="SM00833">
    <property type="entry name" value="CobW_C"/>
    <property type="match status" value="1"/>
</dbReference>
<evidence type="ECO:0000313" key="9">
    <source>
        <dbReference type="Proteomes" id="UP000324927"/>
    </source>
</evidence>
<dbReference type="SUPFAM" id="SSF52540">
    <property type="entry name" value="P-loop containing nucleoside triphosphate hydrolases"/>
    <property type="match status" value="1"/>
</dbReference>
<keyword evidence="3" id="KW-0143">Chaperone</keyword>
<evidence type="ECO:0000313" key="8">
    <source>
        <dbReference type="EMBL" id="KAA0596058.1"/>
    </source>
</evidence>
<dbReference type="AlphaFoldDB" id="A0A5A9GNM1"/>
<dbReference type="InterPro" id="IPR036627">
    <property type="entry name" value="CobW-likC_sf"/>
</dbReference>
<dbReference type="PANTHER" id="PTHR13748:SF62">
    <property type="entry name" value="COBW DOMAIN-CONTAINING PROTEIN"/>
    <property type="match status" value="1"/>
</dbReference>
<dbReference type="Gene3D" id="3.40.50.300">
    <property type="entry name" value="P-loop containing nucleotide triphosphate hydrolases"/>
    <property type="match status" value="1"/>
</dbReference>
<dbReference type="SUPFAM" id="SSF90002">
    <property type="entry name" value="Hypothetical protein YjiA, C-terminal domain"/>
    <property type="match status" value="1"/>
</dbReference>
<dbReference type="RefSeq" id="WP_149231454.1">
    <property type="nucleotide sequence ID" value="NZ_JALJXJ010000005.1"/>
</dbReference>
<dbReference type="Gene3D" id="3.30.1220.10">
    <property type="entry name" value="CobW-like, C-terminal domain"/>
    <property type="match status" value="1"/>
</dbReference>
<protein>
    <submittedName>
        <fullName evidence="8">GTP-binding protein</fullName>
    </submittedName>
</protein>
<reference evidence="8 9" key="1">
    <citation type="submission" date="2019-08" db="EMBL/GenBank/DDBJ databases">
        <authorList>
            <person name="Grouzdev D."/>
            <person name="Tikhonova E."/>
            <person name="Kravchenko I."/>
        </authorList>
    </citation>
    <scope>NUCLEOTIDE SEQUENCE [LARGE SCALE GENOMIC DNA]</scope>
    <source>
        <strain evidence="8 9">59b</strain>
    </source>
</reference>
<accession>A0A5A9GNM1</accession>
<keyword evidence="2" id="KW-0378">Hydrolase</keyword>
<dbReference type="PANTHER" id="PTHR13748">
    <property type="entry name" value="COBW-RELATED"/>
    <property type="match status" value="1"/>
</dbReference>
<dbReference type="InterPro" id="IPR011629">
    <property type="entry name" value="CobW-like_C"/>
</dbReference>
<dbReference type="GO" id="GO:0000166">
    <property type="term" value="F:nucleotide binding"/>
    <property type="evidence" value="ECO:0007669"/>
    <property type="project" value="UniProtKB-KW"/>
</dbReference>
<gene>
    <name evidence="8" type="ORF">FZ942_12800</name>
</gene>
<dbReference type="InterPro" id="IPR051316">
    <property type="entry name" value="Zinc-reg_GTPase_activator"/>
</dbReference>
<dbReference type="Pfam" id="PF07683">
    <property type="entry name" value="CobW_C"/>
    <property type="match status" value="1"/>
</dbReference>
<evidence type="ECO:0000256" key="6">
    <source>
        <dbReference type="ARBA" id="ARBA00049117"/>
    </source>
</evidence>
<keyword evidence="9" id="KW-1185">Reference proteome</keyword>
<evidence type="ECO:0000256" key="5">
    <source>
        <dbReference type="ARBA" id="ARBA00045658"/>
    </source>
</evidence>
<evidence type="ECO:0000259" key="7">
    <source>
        <dbReference type="SMART" id="SM00833"/>
    </source>
</evidence>
<evidence type="ECO:0000256" key="1">
    <source>
        <dbReference type="ARBA" id="ARBA00022741"/>
    </source>
</evidence>
<dbReference type="CDD" id="cd03112">
    <property type="entry name" value="CobW-like"/>
    <property type="match status" value="1"/>
</dbReference>
<evidence type="ECO:0000256" key="4">
    <source>
        <dbReference type="ARBA" id="ARBA00034320"/>
    </source>
</evidence>
<organism evidence="8 9">
    <name type="scientific">Azospirillum lipoferum</name>
    <dbReference type="NCBI Taxonomy" id="193"/>
    <lineage>
        <taxon>Bacteria</taxon>
        <taxon>Pseudomonadati</taxon>
        <taxon>Pseudomonadota</taxon>
        <taxon>Alphaproteobacteria</taxon>
        <taxon>Rhodospirillales</taxon>
        <taxon>Azospirillaceae</taxon>
        <taxon>Azospirillum</taxon>
    </lineage>
</organism>
<name>A0A5A9GNM1_AZOLI</name>
<comment type="similarity">
    <text evidence="4">Belongs to the SIMIBI class G3E GTPase family. ZNG1 subfamily.</text>
</comment>
<sequence length="312" mass="33542">MNHDAAAGPVPVMLVTGVLGSGKTTLINHILHGSGGRSLAAIVNDFGAVNIDEAVLSASGRSVIGLKNGCICCSLQGDLLRTLRTVLSHGSRIDGIVIEASGVSDPRGIAEALYDPILKDAVRLDSVVTVVDAEEHDVSDGLWRAQLDAADFVVLSKADRVTDKDVLGVRALLRAMRKKTVFVIREAADIPIDIFFGNPPERPDGREGGTPRRFADSRFVHLEWSSETPVSFSAFQGAVQTFAAQLARGKGFLSIRERPDERFMFQLVGTRASLSPSTQPDPTPGVQLVFIGREEQFDIERAKAALDAIRFA</sequence>
<comment type="catalytic activity">
    <reaction evidence="6">
        <text>GTP + H2O = GDP + phosphate + H(+)</text>
        <dbReference type="Rhea" id="RHEA:19669"/>
        <dbReference type="ChEBI" id="CHEBI:15377"/>
        <dbReference type="ChEBI" id="CHEBI:15378"/>
        <dbReference type="ChEBI" id="CHEBI:37565"/>
        <dbReference type="ChEBI" id="CHEBI:43474"/>
        <dbReference type="ChEBI" id="CHEBI:58189"/>
    </reaction>
    <physiologicalReaction direction="left-to-right" evidence="6">
        <dbReference type="Rhea" id="RHEA:19670"/>
    </physiologicalReaction>
</comment>
<dbReference type="OrthoDB" id="9808822at2"/>
<dbReference type="EMBL" id="VTTN01000004">
    <property type="protein sequence ID" value="KAA0596058.1"/>
    <property type="molecule type" value="Genomic_DNA"/>
</dbReference>
<evidence type="ECO:0000256" key="3">
    <source>
        <dbReference type="ARBA" id="ARBA00023186"/>
    </source>
</evidence>
<dbReference type="InterPro" id="IPR027417">
    <property type="entry name" value="P-loop_NTPase"/>
</dbReference>
<comment type="caution">
    <text evidence="8">The sequence shown here is derived from an EMBL/GenBank/DDBJ whole genome shotgun (WGS) entry which is preliminary data.</text>
</comment>
<keyword evidence="1" id="KW-0547">Nucleotide-binding</keyword>